<proteinExistence type="predicted"/>
<feature type="region of interest" description="Disordered" evidence="1">
    <location>
        <begin position="1"/>
        <end position="80"/>
    </location>
</feature>
<evidence type="ECO:0000313" key="2">
    <source>
        <dbReference type="EMBL" id="KAJ1213937.1"/>
    </source>
</evidence>
<dbReference type="AlphaFoldDB" id="A0AAV7WIQ0"/>
<keyword evidence="3" id="KW-1185">Reference proteome</keyword>
<sequence>MFDAQLVPRREKRHTPTLIDAMPSGRPELRRMASQGQRRPTSKGEIDATPAVRSKFRRAAPHNKAQPENKQENPRTDPGHLVIPAIHRKRLSACRKTTHDFPA</sequence>
<evidence type="ECO:0000313" key="3">
    <source>
        <dbReference type="Proteomes" id="UP001066276"/>
    </source>
</evidence>
<organism evidence="2 3">
    <name type="scientific">Pleurodeles waltl</name>
    <name type="common">Iberian ribbed newt</name>
    <dbReference type="NCBI Taxonomy" id="8319"/>
    <lineage>
        <taxon>Eukaryota</taxon>
        <taxon>Metazoa</taxon>
        <taxon>Chordata</taxon>
        <taxon>Craniata</taxon>
        <taxon>Vertebrata</taxon>
        <taxon>Euteleostomi</taxon>
        <taxon>Amphibia</taxon>
        <taxon>Batrachia</taxon>
        <taxon>Caudata</taxon>
        <taxon>Salamandroidea</taxon>
        <taxon>Salamandridae</taxon>
        <taxon>Pleurodelinae</taxon>
        <taxon>Pleurodeles</taxon>
    </lineage>
</organism>
<accession>A0AAV7WIQ0</accession>
<protein>
    <submittedName>
        <fullName evidence="2">Uncharacterized protein</fullName>
    </submittedName>
</protein>
<dbReference type="EMBL" id="JANPWB010000001">
    <property type="protein sequence ID" value="KAJ1213937.1"/>
    <property type="molecule type" value="Genomic_DNA"/>
</dbReference>
<gene>
    <name evidence="2" type="ORF">NDU88_001566</name>
</gene>
<evidence type="ECO:0000256" key="1">
    <source>
        <dbReference type="SAM" id="MobiDB-lite"/>
    </source>
</evidence>
<dbReference type="Proteomes" id="UP001066276">
    <property type="component" value="Chromosome 1_1"/>
</dbReference>
<name>A0AAV7WIQ0_PLEWA</name>
<feature type="compositionally biased region" description="Basic and acidic residues" evidence="1">
    <location>
        <begin position="65"/>
        <end position="78"/>
    </location>
</feature>
<comment type="caution">
    <text evidence="2">The sequence shown here is derived from an EMBL/GenBank/DDBJ whole genome shotgun (WGS) entry which is preliminary data.</text>
</comment>
<reference evidence="2" key="1">
    <citation type="journal article" date="2022" name="bioRxiv">
        <title>Sequencing and chromosome-scale assembly of the giantPleurodeles waltlgenome.</title>
        <authorList>
            <person name="Brown T."/>
            <person name="Elewa A."/>
            <person name="Iarovenko S."/>
            <person name="Subramanian E."/>
            <person name="Araus A.J."/>
            <person name="Petzold A."/>
            <person name="Susuki M."/>
            <person name="Suzuki K.-i.T."/>
            <person name="Hayashi T."/>
            <person name="Toyoda A."/>
            <person name="Oliveira C."/>
            <person name="Osipova E."/>
            <person name="Leigh N.D."/>
            <person name="Simon A."/>
            <person name="Yun M.H."/>
        </authorList>
    </citation>
    <scope>NUCLEOTIDE SEQUENCE</scope>
    <source>
        <strain evidence="2">20211129_DDA</strain>
        <tissue evidence="2">Liver</tissue>
    </source>
</reference>